<feature type="signal peptide" evidence="1">
    <location>
        <begin position="1"/>
        <end position="27"/>
    </location>
</feature>
<dbReference type="EMBL" id="JAAIYP010000038">
    <property type="protein sequence ID" value="NFV80913.1"/>
    <property type="molecule type" value="Genomic_DNA"/>
</dbReference>
<keyword evidence="3" id="KW-1185">Reference proteome</keyword>
<name>A0A7C9V001_9PROT</name>
<evidence type="ECO:0000256" key="1">
    <source>
        <dbReference type="SAM" id="SignalP"/>
    </source>
</evidence>
<feature type="chain" id="PRO_5028981277" evidence="1">
    <location>
        <begin position="28"/>
        <end position="568"/>
    </location>
</feature>
<gene>
    <name evidence="2" type="ORF">G4223_12400</name>
</gene>
<accession>A0A7C9V001</accession>
<reference evidence="2 3" key="1">
    <citation type="submission" date="2020-02" db="EMBL/GenBank/DDBJ databases">
        <authorList>
            <person name="Dziuba M."/>
            <person name="Kuznetsov B."/>
            <person name="Mardanov A."/>
            <person name="Ravin N."/>
            <person name="Grouzdev D."/>
        </authorList>
    </citation>
    <scope>NUCLEOTIDE SEQUENCE [LARGE SCALE GENOMIC DNA]</scope>
    <source>
        <strain evidence="2 3">SpK</strain>
    </source>
</reference>
<sequence length="568" mass="58539">MTSCRAKAKAAGLMAAAALVCAVPAHAQAPLSTFDPDTMELAEPANPAREIEVKVDDLKAPNAESVGTLDQAHGGLPPTLWAGTKAMVVRKLVPMLPGTPSSLAARNLQRRLLLTAATAPEGAVAGDRPSLVDLRAERLAAMGDNDGVVQLSAMAPQVVEGSVMRRVKLDAQLLTGRTDAACAEFPKDGSQPRLAVLCNYLAGRTLEGNLGLDLLRERKEVDAGFVAAAEVLAGLPPIPADKIVVDDITPLHVAAFGAAKLPLPANGVAKASAPVAKAVAMSFATPFDTRLAAGERAEAAGVLSAEQLRKLYLEATFAPDELAAPLVKAEEAGLHGRALLFRAATDQPDPLIRAHFVAKALELGAAKGQLAGAARVFSPLLAQLQPDPALITVAPTFARAAIALGQADHAKWLELARTDPAAGGALVRLWPLSAVMAAEPGQAVDLQALSAWRDSLNGLPPELAARRSAVVLGTLAALGAKLPDVFWLDALSLPAQGPRPALFALVQSAALDARMGTTVLAALAMLGEQPLDSVDPISLTEAISALTVVGLGQDARKLAVEAMLANGI</sequence>
<organism evidence="2 3">
    <name type="scientific">Magnetospirillum aberrantis SpK</name>
    <dbReference type="NCBI Taxonomy" id="908842"/>
    <lineage>
        <taxon>Bacteria</taxon>
        <taxon>Pseudomonadati</taxon>
        <taxon>Pseudomonadota</taxon>
        <taxon>Alphaproteobacteria</taxon>
        <taxon>Rhodospirillales</taxon>
        <taxon>Rhodospirillaceae</taxon>
        <taxon>Magnetospirillum</taxon>
    </lineage>
</organism>
<dbReference type="RefSeq" id="WP_163679993.1">
    <property type="nucleotide sequence ID" value="NZ_JAAIYP010000038.1"/>
</dbReference>
<evidence type="ECO:0000313" key="2">
    <source>
        <dbReference type="EMBL" id="NFV80913.1"/>
    </source>
</evidence>
<keyword evidence="1" id="KW-0732">Signal</keyword>
<dbReference type="Proteomes" id="UP000480684">
    <property type="component" value="Unassembled WGS sequence"/>
</dbReference>
<comment type="caution">
    <text evidence="2">The sequence shown here is derived from an EMBL/GenBank/DDBJ whole genome shotgun (WGS) entry which is preliminary data.</text>
</comment>
<proteinExistence type="predicted"/>
<protein>
    <submittedName>
        <fullName evidence="2">Antifreeze protein</fullName>
    </submittedName>
</protein>
<evidence type="ECO:0000313" key="3">
    <source>
        <dbReference type="Proteomes" id="UP000480684"/>
    </source>
</evidence>
<dbReference type="AlphaFoldDB" id="A0A7C9V001"/>